<dbReference type="GO" id="GO:0050661">
    <property type="term" value="F:NADP binding"/>
    <property type="evidence" value="ECO:0007669"/>
    <property type="project" value="InterPro"/>
</dbReference>
<dbReference type="PANTHER" id="PTHR43303:SF4">
    <property type="entry name" value="NADPH DEHYDROGENASE C23G7.10C-RELATED"/>
    <property type="match status" value="1"/>
</dbReference>
<dbReference type="AlphaFoldDB" id="A0A1D2KKF0"/>
<evidence type="ECO:0000256" key="2">
    <source>
        <dbReference type="ARBA" id="ARBA00022630"/>
    </source>
</evidence>
<dbReference type="EC" id="1.6.99.1" evidence="8"/>
<comment type="cofactor">
    <cofactor evidence="1">
        <name>FMN</name>
        <dbReference type="ChEBI" id="CHEBI:58210"/>
    </cofactor>
</comment>
<evidence type="ECO:0000256" key="1">
    <source>
        <dbReference type="ARBA" id="ARBA00001917"/>
    </source>
</evidence>
<proteinExistence type="predicted"/>
<evidence type="ECO:0000256" key="3">
    <source>
        <dbReference type="ARBA" id="ARBA00022643"/>
    </source>
</evidence>
<evidence type="ECO:0000256" key="5">
    <source>
        <dbReference type="ARBA" id="ARBA00023002"/>
    </source>
</evidence>
<dbReference type="GO" id="GO:0003959">
    <property type="term" value="F:NADPH dehydrogenase activity"/>
    <property type="evidence" value="ECO:0007669"/>
    <property type="project" value="UniProtKB-EC"/>
</dbReference>
<dbReference type="InterPro" id="IPR044152">
    <property type="entry name" value="YqjM-like"/>
</dbReference>
<keyword evidence="5 8" id="KW-0560">Oxidoreductase</keyword>
<dbReference type="InterPro" id="IPR013785">
    <property type="entry name" value="Aldolase_TIM"/>
</dbReference>
<dbReference type="EMBL" id="CP023483">
    <property type="protein sequence ID" value="ATF26600.1"/>
    <property type="molecule type" value="Genomic_DNA"/>
</dbReference>
<dbReference type="CDD" id="cd02932">
    <property type="entry name" value="OYE_YqiM_FMN"/>
    <property type="match status" value="1"/>
</dbReference>
<dbReference type="Gene3D" id="3.20.20.70">
    <property type="entry name" value="Aldolase class I"/>
    <property type="match status" value="1"/>
</dbReference>
<dbReference type="Pfam" id="PF00724">
    <property type="entry name" value="Oxidored_FMN"/>
    <property type="match status" value="1"/>
</dbReference>
<keyword evidence="2" id="KW-0285">Flavoprotein</keyword>
<dbReference type="OrthoDB" id="9772736at2"/>
<dbReference type="PANTHER" id="PTHR43303">
    <property type="entry name" value="NADPH DEHYDROGENASE C23G7.10C-RELATED"/>
    <property type="match status" value="1"/>
</dbReference>
<organism evidence="7 9">
    <name type="scientific">Brochothrix thermosphacta</name>
    <name type="common">Microbacterium thermosphactum</name>
    <dbReference type="NCBI Taxonomy" id="2756"/>
    <lineage>
        <taxon>Bacteria</taxon>
        <taxon>Bacillati</taxon>
        <taxon>Bacillota</taxon>
        <taxon>Bacilli</taxon>
        <taxon>Bacillales</taxon>
        <taxon>Listeriaceae</taxon>
        <taxon>Brochothrix</taxon>
    </lineage>
</organism>
<dbReference type="RefSeq" id="WP_069119567.1">
    <property type="nucleotide sequence ID" value="NZ_CBCPHX010000002.1"/>
</dbReference>
<feature type="domain" description="NADH:flavin oxidoreductase/NADH oxidase N-terminal" evidence="6">
    <location>
        <begin position="4"/>
        <end position="327"/>
    </location>
</feature>
<dbReference type="SUPFAM" id="SSF51395">
    <property type="entry name" value="FMN-linked oxidoreductases"/>
    <property type="match status" value="1"/>
</dbReference>
<evidence type="ECO:0000259" key="6">
    <source>
        <dbReference type="Pfam" id="PF00724"/>
    </source>
</evidence>
<dbReference type="Proteomes" id="UP000243591">
    <property type="component" value="Chromosome"/>
</dbReference>
<dbReference type="STRING" id="2756.BFR44_07905"/>
<dbReference type="InterPro" id="IPR001155">
    <property type="entry name" value="OxRdtase_FMN_N"/>
</dbReference>
<dbReference type="KEGG" id="bths:CNY62_09495"/>
<keyword evidence="9" id="KW-1185">Reference proteome</keyword>
<keyword evidence="4" id="KW-0521">NADP</keyword>
<dbReference type="EMBL" id="OUNC01000001">
    <property type="protein sequence ID" value="SPP26189.1"/>
    <property type="molecule type" value="Genomic_DNA"/>
</dbReference>
<gene>
    <name evidence="8" type="primary">yqjM</name>
    <name evidence="8" type="ORF">BTBSAS_10321</name>
    <name evidence="7" type="ORF">CNY62_09495</name>
</gene>
<accession>A0A1D2KKF0</accession>
<dbReference type="GeneID" id="66536689"/>
<keyword evidence="3" id="KW-0288">FMN</keyword>
<name>A0A1D2KKF0_BROTH</name>
<evidence type="ECO:0000313" key="8">
    <source>
        <dbReference type="EMBL" id="SPP26189.1"/>
    </source>
</evidence>
<dbReference type="Proteomes" id="UP000270190">
    <property type="component" value="Unassembled WGS sequence"/>
</dbReference>
<reference evidence="7 9" key="1">
    <citation type="submission" date="2017-09" db="EMBL/GenBank/DDBJ databases">
        <title>Complete Genome Sequences of Two Strains of the Meat Spoilage Bacterium Brochothrix thermosphacta Isolated from Ground Chicken.</title>
        <authorList>
            <person name="Paoli G.C."/>
            <person name="Wijey C."/>
            <person name="Chen C.-Y."/>
            <person name="Nguyen L."/>
            <person name="Yan X."/>
            <person name="Irwin P.L."/>
        </authorList>
    </citation>
    <scope>NUCLEOTIDE SEQUENCE [LARGE SCALE GENOMIC DNA]</scope>
    <source>
        <strain evidence="7 9">BI</strain>
    </source>
</reference>
<reference evidence="10" key="3">
    <citation type="submission" date="2018-04" db="EMBL/GenBank/DDBJ databases">
        <authorList>
            <person name="Illikoud N."/>
        </authorList>
    </citation>
    <scope>NUCLEOTIDE SEQUENCE [LARGE SCALE GENOMIC DNA]</scope>
</reference>
<evidence type="ECO:0000313" key="7">
    <source>
        <dbReference type="EMBL" id="ATF26600.1"/>
    </source>
</evidence>
<sequence>MTTDLYSPISIKNMTLKNRIVMPPMCMYSARDQDGYTTDWHVSHYATRAIGGTGLIIIEMTNIEPDGRISNNCLGLWEDGQIEGIAKIVEACHAAGAKVAIQIAHAGRKATDAATPVSSSPIAFDSNSKTPHELTTSEIDVLINKYAEAAKRAVKAGVDAIELHGAHGYLIHQFQSPLTNKRSDKYGENLGLFGERVISAVKNSIPAEMPLFLRTSAIEFHPEGYGLEHSLNLAADYLTAGIDVFHVSAGGESQNGPSATIGSDAGYQLGLAQAFKNKFNVPIIAVGNLSDAALSNSVITNNQADMVAVGRGLLRNPYWSLNTAAELHKQTDVPKQYSPAFPDIKN</sequence>
<evidence type="ECO:0000313" key="10">
    <source>
        <dbReference type="Proteomes" id="UP000270190"/>
    </source>
</evidence>
<dbReference type="GO" id="GO:0010181">
    <property type="term" value="F:FMN binding"/>
    <property type="evidence" value="ECO:0007669"/>
    <property type="project" value="InterPro"/>
</dbReference>
<protein>
    <submittedName>
        <fullName evidence="7">NADH:flavin oxidoreductase/NADH oxidase</fullName>
    </submittedName>
    <submittedName>
        <fullName evidence="8">NADPH-dependent flavin oxidoreductase</fullName>
        <ecNumber evidence="8">1.6.99.1</ecNumber>
    </submittedName>
</protein>
<evidence type="ECO:0000313" key="9">
    <source>
        <dbReference type="Proteomes" id="UP000243591"/>
    </source>
</evidence>
<evidence type="ECO:0000256" key="4">
    <source>
        <dbReference type="ARBA" id="ARBA00022857"/>
    </source>
</evidence>
<reference evidence="8" key="2">
    <citation type="submission" date="2018-04" db="EMBL/GenBank/DDBJ databases">
        <authorList>
            <person name="Go L.Y."/>
            <person name="Mitchell J.A."/>
        </authorList>
    </citation>
    <scope>NUCLEOTIDE SEQUENCE</scope>
    <source>
        <strain evidence="8">BSAS1 3</strain>
    </source>
</reference>